<dbReference type="EMBL" id="KK198759">
    <property type="protein sequence ID" value="KCW64363.1"/>
    <property type="molecule type" value="Genomic_DNA"/>
</dbReference>
<organism evidence="2">
    <name type="scientific">Eucalyptus grandis</name>
    <name type="common">Flooded gum</name>
    <dbReference type="NCBI Taxonomy" id="71139"/>
    <lineage>
        <taxon>Eukaryota</taxon>
        <taxon>Viridiplantae</taxon>
        <taxon>Streptophyta</taxon>
        <taxon>Embryophyta</taxon>
        <taxon>Tracheophyta</taxon>
        <taxon>Spermatophyta</taxon>
        <taxon>Magnoliopsida</taxon>
        <taxon>eudicotyledons</taxon>
        <taxon>Gunneridae</taxon>
        <taxon>Pentapetalae</taxon>
        <taxon>rosids</taxon>
        <taxon>malvids</taxon>
        <taxon>Myrtales</taxon>
        <taxon>Myrtaceae</taxon>
        <taxon>Myrtoideae</taxon>
        <taxon>Eucalypteae</taxon>
        <taxon>Eucalyptus</taxon>
    </lineage>
</organism>
<keyword evidence="1" id="KW-0812">Transmembrane</keyword>
<name>A0A059BE14_EUCGR</name>
<protein>
    <submittedName>
        <fullName evidence="2">Uncharacterized protein</fullName>
    </submittedName>
</protein>
<keyword evidence="1" id="KW-0472">Membrane</keyword>
<reference evidence="2" key="1">
    <citation type="submission" date="2013-07" db="EMBL/GenBank/DDBJ databases">
        <title>The genome of Eucalyptus grandis.</title>
        <authorList>
            <person name="Schmutz J."/>
            <person name="Hayes R."/>
            <person name="Myburg A."/>
            <person name="Tuskan G."/>
            <person name="Grattapaglia D."/>
            <person name="Rokhsar D.S."/>
        </authorList>
    </citation>
    <scope>NUCLEOTIDE SEQUENCE</scope>
    <source>
        <tissue evidence="2">Leaf extractions</tissue>
    </source>
</reference>
<accession>A0A059BE14</accession>
<evidence type="ECO:0000313" key="2">
    <source>
        <dbReference type="EMBL" id="KCW64363.1"/>
    </source>
</evidence>
<dbReference type="InParanoid" id="A0A059BE14"/>
<sequence>MQPQWNNSYFLLETLLKFLLKGRELPKMVNTVGHMLYPDCIFVGGHCDVISWLWINSLKLLNETWWHHFFLLCAITNSIFLWLEFVFFDK</sequence>
<gene>
    <name evidence="2" type="ORF">EUGRSUZ_G01987</name>
</gene>
<evidence type="ECO:0000256" key="1">
    <source>
        <dbReference type="SAM" id="Phobius"/>
    </source>
</evidence>
<keyword evidence="1" id="KW-1133">Transmembrane helix</keyword>
<proteinExistence type="predicted"/>
<dbReference type="Gramene" id="KCW64363">
    <property type="protein sequence ID" value="KCW64363"/>
    <property type="gene ID" value="EUGRSUZ_G01987"/>
</dbReference>
<dbReference type="AlphaFoldDB" id="A0A059BE14"/>
<feature type="transmembrane region" description="Helical" evidence="1">
    <location>
        <begin position="65"/>
        <end position="88"/>
    </location>
</feature>